<sequence length="220" mass="24272">MVTGFDSMLWEIAHDYYQKAPMKMNISHGGVCIFMLGVLLSCDPAAYVRPVAHASLMYKNELQVHLCRYSSILCFELLPPITRASHFLLFEAALHLSISIDQEAPSSSDTSYHVDIFLFAPASEPSSTTLPVPHLASPTTAMAILIPGLCRVSAQQPPSMTANSKQQTMLYDREESNTLFDADNSSFYLRDVASVQNKAEVTKRLELIELSPARTAALNS</sequence>
<dbReference type="GO" id="GO:0017004">
    <property type="term" value="P:cytochrome complex assembly"/>
    <property type="evidence" value="ECO:0007669"/>
    <property type="project" value="InterPro"/>
</dbReference>
<comment type="caution">
    <text evidence="1">The sequence shown here is derived from an EMBL/GenBank/DDBJ whole genome shotgun (WGS) entry which is preliminary data.</text>
</comment>
<gene>
    <name evidence="1" type="ORF">Ccrd_023356</name>
</gene>
<organism evidence="1 2">
    <name type="scientific">Cynara cardunculus var. scolymus</name>
    <name type="common">Globe artichoke</name>
    <name type="synonym">Cynara scolymus</name>
    <dbReference type="NCBI Taxonomy" id="59895"/>
    <lineage>
        <taxon>Eukaryota</taxon>
        <taxon>Viridiplantae</taxon>
        <taxon>Streptophyta</taxon>
        <taxon>Embryophyta</taxon>
        <taxon>Tracheophyta</taxon>
        <taxon>Spermatophyta</taxon>
        <taxon>Magnoliopsida</taxon>
        <taxon>eudicotyledons</taxon>
        <taxon>Gunneridae</taxon>
        <taxon>Pentapetalae</taxon>
        <taxon>asterids</taxon>
        <taxon>campanulids</taxon>
        <taxon>Asterales</taxon>
        <taxon>Asteraceae</taxon>
        <taxon>Carduoideae</taxon>
        <taxon>Cardueae</taxon>
        <taxon>Carduinae</taxon>
        <taxon>Cynara</taxon>
    </lineage>
</organism>
<dbReference type="Gramene" id="KVH98443">
    <property type="protein sequence ID" value="KVH98443"/>
    <property type="gene ID" value="Ccrd_023356"/>
</dbReference>
<protein>
    <submittedName>
        <fullName evidence="1">Uncharacterized protein</fullName>
    </submittedName>
</protein>
<dbReference type="PANTHER" id="PTHR36010:SF1">
    <property type="entry name" value="CYTOCHROME C BIOGENESIS CCMF C-TERMINAL-LIKE MITOCHONDRIAL PROTEIN-RELATED"/>
    <property type="match status" value="1"/>
</dbReference>
<dbReference type="EMBL" id="LEKV01003798">
    <property type="protein sequence ID" value="KVH98443.1"/>
    <property type="molecule type" value="Genomic_DNA"/>
</dbReference>
<accession>A0A103XX18</accession>
<dbReference type="PANTHER" id="PTHR36010">
    <property type="entry name" value="CYTOCHROME C BIOGENESIS CCMF C-TERMINAL-LIKE MITOCHONDRIAL PROTEIN-RELATED"/>
    <property type="match status" value="1"/>
</dbReference>
<dbReference type="Proteomes" id="UP000243975">
    <property type="component" value="Unassembled WGS sequence"/>
</dbReference>
<proteinExistence type="predicted"/>
<evidence type="ECO:0000313" key="2">
    <source>
        <dbReference type="Proteomes" id="UP000243975"/>
    </source>
</evidence>
<reference evidence="1 2" key="1">
    <citation type="journal article" date="2016" name="Sci. Rep.">
        <title>The genome sequence of the outbreeding globe artichoke constructed de novo incorporating a phase-aware low-pass sequencing strategy of F1 progeny.</title>
        <authorList>
            <person name="Scaglione D."/>
            <person name="Reyes-Chin-Wo S."/>
            <person name="Acquadro A."/>
            <person name="Froenicke L."/>
            <person name="Portis E."/>
            <person name="Beitel C."/>
            <person name="Tirone M."/>
            <person name="Mauro R."/>
            <person name="Lo Monaco A."/>
            <person name="Mauromicale G."/>
            <person name="Faccioli P."/>
            <person name="Cattivelli L."/>
            <person name="Rieseberg L."/>
            <person name="Michelmore R."/>
            <person name="Lanteri S."/>
        </authorList>
    </citation>
    <scope>NUCLEOTIDE SEQUENCE [LARGE SCALE GENOMIC DNA]</scope>
    <source>
        <strain evidence="1">2C</strain>
    </source>
</reference>
<dbReference type="AlphaFoldDB" id="A0A103XX18"/>
<dbReference type="InterPro" id="IPR044955">
    <property type="entry name" value="CCMFC"/>
</dbReference>
<name>A0A103XX18_CYNCS</name>
<keyword evidence="2" id="KW-1185">Reference proteome</keyword>
<evidence type="ECO:0000313" key="1">
    <source>
        <dbReference type="EMBL" id="KVH98443.1"/>
    </source>
</evidence>
<dbReference type="STRING" id="59895.A0A103XX18"/>